<gene>
    <name evidence="3" type="ORF">DBT_1578</name>
</gene>
<dbReference type="AlphaFoldDB" id="A0A1B9F5A0"/>
<evidence type="ECO:0000256" key="1">
    <source>
        <dbReference type="SAM" id="Phobius"/>
    </source>
</evidence>
<evidence type="ECO:0000259" key="2">
    <source>
        <dbReference type="SMART" id="SM00382"/>
    </source>
</evidence>
<dbReference type="PANTHER" id="PTHR35894">
    <property type="entry name" value="GENERAL SECRETION PATHWAY PROTEIN A-RELATED"/>
    <property type="match status" value="1"/>
</dbReference>
<organism evidence="3 4">
    <name type="scientific">Dissulfuribacter thermophilus</name>
    <dbReference type="NCBI Taxonomy" id="1156395"/>
    <lineage>
        <taxon>Bacteria</taxon>
        <taxon>Pseudomonadati</taxon>
        <taxon>Thermodesulfobacteriota</taxon>
        <taxon>Dissulfuribacteria</taxon>
        <taxon>Dissulfuribacterales</taxon>
        <taxon>Dissulfuribacteraceae</taxon>
        <taxon>Dissulfuribacter</taxon>
    </lineage>
</organism>
<dbReference type="InterPro" id="IPR027417">
    <property type="entry name" value="P-loop_NTPase"/>
</dbReference>
<dbReference type="RefSeq" id="WP_067618588.1">
    <property type="nucleotide sequence ID" value="NZ_MAGO01000007.1"/>
</dbReference>
<keyword evidence="4" id="KW-1185">Reference proteome</keyword>
<dbReference type="InterPro" id="IPR052026">
    <property type="entry name" value="ExeA_AAA_ATPase_DNA-bind"/>
</dbReference>
<keyword evidence="1" id="KW-0812">Transmembrane</keyword>
<keyword evidence="1" id="KW-1133">Transmembrane helix</keyword>
<dbReference type="PANTHER" id="PTHR35894:SF1">
    <property type="entry name" value="PHOSPHORIBULOKINASE _ URIDINE KINASE FAMILY"/>
    <property type="match status" value="1"/>
</dbReference>
<dbReference type="SUPFAM" id="SSF52540">
    <property type="entry name" value="P-loop containing nucleoside triphosphate hydrolases"/>
    <property type="match status" value="1"/>
</dbReference>
<dbReference type="OrthoDB" id="9779230at2"/>
<dbReference type="Proteomes" id="UP000093080">
    <property type="component" value="Unassembled WGS sequence"/>
</dbReference>
<reference evidence="3 4" key="1">
    <citation type="submission" date="2016-06" db="EMBL/GenBank/DDBJ databases">
        <title>Respiratory ammonification of nitrate coupled to the oxidation of elemental sulfur in deep-sea autotrophic thermophilic bacteria.</title>
        <authorList>
            <person name="Slobodkina G.B."/>
            <person name="Mardanov A.V."/>
            <person name="Ravin N.V."/>
            <person name="Frolova A.A."/>
            <person name="Viryasiv M.B."/>
            <person name="Chernyh N.A."/>
            <person name="Bonch-Osmolovskaya E.A."/>
            <person name="Slobodkin A.I."/>
        </authorList>
    </citation>
    <scope>NUCLEOTIDE SEQUENCE [LARGE SCALE GENOMIC DNA]</scope>
    <source>
        <strain evidence="3 4">S69</strain>
    </source>
</reference>
<dbReference type="GO" id="GO:0016887">
    <property type="term" value="F:ATP hydrolysis activity"/>
    <property type="evidence" value="ECO:0007669"/>
    <property type="project" value="InterPro"/>
</dbReference>
<dbReference type="Gene3D" id="2.30.30.40">
    <property type="entry name" value="SH3 Domains"/>
    <property type="match status" value="1"/>
</dbReference>
<evidence type="ECO:0000313" key="4">
    <source>
        <dbReference type="Proteomes" id="UP000093080"/>
    </source>
</evidence>
<evidence type="ECO:0000313" key="3">
    <source>
        <dbReference type="EMBL" id="OCC15092.1"/>
    </source>
</evidence>
<proteinExistence type="predicted"/>
<accession>A0A1B9F5A0</accession>
<dbReference type="InterPro" id="IPR049945">
    <property type="entry name" value="AAA_22"/>
</dbReference>
<dbReference type="Gene3D" id="3.40.50.300">
    <property type="entry name" value="P-loop containing nucleotide triphosphate hydrolases"/>
    <property type="match status" value="1"/>
</dbReference>
<feature type="domain" description="AAA+ ATPase" evidence="2">
    <location>
        <begin position="50"/>
        <end position="203"/>
    </location>
</feature>
<dbReference type="InterPro" id="IPR003593">
    <property type="entry name" value="AAA+_ATPase"/>
</dbReference>
<protein>
    <submittedName>
        <fullName evidence="3">General secretion pathway protein A</fullName>
    </submittedName>
</protein>
<feature type="transmembrane region" description="Helical" evidence="1">
    <location>
        <begin position="285"/>
        <end position="307"/>
    </location>
</feature>
<dbReference type="Pfam" id="PF13401">
    <property type="entry name" value="AAA_22"/>
    <property type="match status" value="1"/>
</dbReference>
<comment type="caution">
    <text evidence="3">The sequence shown here is derived from an EMBL/GenBank/DDBJ whole genome shotgun (WGS) entry which is preliminary data.</text>
</comment>
<name>A0A1B9F5A0_9BACT</name>
<dbReference type="EMBL" id="MAGO01000007">
    <property type="protein sequence ID" value="OCC15092.1"/>
    <property type="molecule type" value="Genomic_DNA"/>
</dbReference>
<dbReference type="STRING" id="1156395.DBT_1578"/>
<dbReference type="SMART" id="SM00382">
    <property type="entry name" value="AAA"/>
    <property type="match status" value="1"/>
</dbReference>
<keyword evidence="1" id="KW-0472">Membrane</keyword>
<sequence length="400" mass="45312">MEQASNHLDYLNYFGFREHPFKLLPDPSFFFPAKPHLRAKEVLVFGINRGEGFLVLTGEAGTGKSLLLRMFIDELPPDKVTAVVVAPTVSPRGLLKLILEEININVENDCETAFLFKKFEKAIIELAAEGKELVIIIDEAQNLPIETIEQLRLLSNIETGKKKLLQILLLGQPELNDILKSKGLGQLVQRITVNEHLRPLNKSETQEYITFRLNKAGRGDIEITSSALNCVFNYTKGIPRLINKLMDRALLVAASKRCKRITKEIIKNARETLPELLTEKSNKSYLPILFSLVLGFTLFFLGLNLIIQKNIFHSPKGILNIFKSNFSSEEKKSQVAIIRVKRAIVREGPGRMFPQLTTAALGDRFNVVNERESWVEITVFDAKGNKKHGWIRKDLIILEN</sequence>